<dbReference type="STRING" id="1112204.GPOL_c25160"/>
<dbReference type="Gene3D" id="1.10.630.10">
    <property type="entry name" value="Cytochrome P450"/>
    <property type="match status" value="1"/>
</dbReference>
<keyword evidence="4 7" id="KW-0560">Oxidoreductase</keyword>
<dbReference type="HOGENOM" id="CLU_033716_0_1_11"/>
<evidence type="ECO:0000256" key="3">
    <source>
        <dbReference type="ARBA" id="ARBA00022723"/>
    </source>
</evidence>
<evidence type="ECO:0000256" key="5">
    <source>
        <dbReference type="ARBA" id="ARBA00023004"/>
    </source>
</evidence>
<protein>
    <submittedName>
        <fullName evidence="8">Cytochrome P450 109</fullName>
        <ecNumber evidence="8">1.14.-.-</ecNumber>
    </submittedName>
</protein>
<accession>H6N3S4</accession>
<dbReference type="eggNOG" id="COG2124">
    <property type="taxonomic scope" value="Bacteria"/>
</dbReference>
<keyword evidence="9" id="KW-1185">Reference proteome</keyword>
<dbReference type="PRINTS" id="PR00359">
    <property type="entry name" value="BP450"/>
</dbReference>
<dbReference type="PANTHER" id="PTHR46696:SF6">
    <property type="entry name" value="P450, PUTATIVE (EUROFUNG)-RELATED"/>
    <property type="match status" value="1"/>
</dbReference>
<evidence type="ECO:0000313" key="8">
    <source>
        <dbReference type="EMBL" id="AFA73545.1"/>
    </source>
</evidence>
<comment type="similarity">
    <text evidence="1 7">Belongs to the cytochrome P450 family.</text>
</comment>
<keyword evidence="2 7" id="KW-0349">Heme</keyword>
<dbReference type="InterPro" id="IPR002397">
    <property type="entry name" value="Cyt_P450_B"/>
</dbReference>
<name>H6N3S4_GORPV</name>
<dbReference type="PANTHER" id="PTHR46696">
    <property type="entry name" value="P450, PUTATIVE (EUROFUNG)-RELATED"/>
    <property type="match status" value="1"/>
</dbReference>
<evidence type="ECO:0000256" key="6">
    <source>
        <dbReference type="ARBA" id="ARBA00023033"/>
    </source>
</evidence>
<sequence length="396" mass="43208">MTVEQQWNDFDHLTAAGLEDPHSFFKDVRGQCPIGHSAKHGGFWTITGFEDVNEAARDAQTFSSQQPGPGFPIFEGGPPMIANDPPLHREFRAPLSKLFSPASAEKMREVVRGIITELIDGFIADGKADLAAQLCTPLPAIVTFALLDLPESAREDLPRWNAQLLAEGPSSAGAGHVAAMVHDLYDLRTASPGDDIASQVLGFQIDGRPISREEWEGLIVLLIMAGLDTTSNGGALILKYLSDNLEVRRFIKDNPDQLRPAIEELLRLVTPVPQHSRGVTHDVEIGGIEFHQGEVVLLSWIAANRDPECFSDPDTFSLDRPSNRHVAFGAGTHRCLGTHLAKVELQVLVEEVLDRLPDYRVIDEEVEHVPGLNRGMTRLGAVFSAGARSDEGNATV</sequence>
<dbReference type="GO" id="GO:0016705">
    <property type="term" value="F:oxidoreductase activity, acting on paired donors, with incorporation or reduction of molecular oxygen"/>
    <property type="evidence" value="ECO:0007669"/>
    <property type="project" value="InterPro"/>
</dbReference>
<dbReference type="GeneID" id="90159560"/>
<dbReference type="GO" id="GO:0020037">
    <property type="term" value="F:heme binding"/>
    <property type="evidence" value="ECO:0007669"/>
    <property type="project" value="InterPro"/>
</dbReference>
<dbReference type="PRINTS" id="PR00385">
    <property type="entry name" value="P450"/>
</dbReference>
<proteinExistence type="inferred from homology"/>
<dbReference type="GO" id="GO:0005506">
    <property type="term" value="F:iron ion binding"/>
    <property type="evidence" value="ECO:0007669"/>
    <property type="project" value="InterPro"/>
</dbReference>
<dbReference type="EC" id="1.14.-.-" evidence="8"/>
<evidence type="ECO:0000313" key="9">
    <source>
        <dbReference type="Proteomes" id="UP000009154"/>
    </source>
</evidence>
<keyword evidence="6 7" id="KW-0503">Monooxygenase</keyword>
<dbReference type="InterPro" id="IPR017972">
    <property type="entry name" value="Cyt_P450_CS"/>
</dbReference>
<dbReference type="AlphaFoldDB" id="H6N3S4"/>
<evidence type="ECO:0000256" key="4">
    <source>
        <dbReference type="ARBA" id="ARBA00023002"/>
    </source>
</evidence>
<dbReference type="PROSITE" id="PS00086">
    <property type="entry name" value="CYTOCHROME_P450"/>
    <property type="match status" value="1"/>
</dbReference>
<dbReference type="KEGG" id="gpo:GPOL_c25160"/>
<dbReference type="RefSeq" id="WP_014360132.1">
    <property type="nucleotide sequence ID" value="NC_016906.1"/>
</dbReference>
<dbReference type="EMBL" id="CP003119">
    <property type="protein sequence ID" value="AFA73545.1"/>
    <property type="molecule type" value="Genomic_DNA"/>
</dbReference>
<evidence type="ECO:0000256" key="1">
    <source>
        <dbReference type="ARBA" id="ARBA00010617"/>
    </source>
</evidence>
<dbReference type="Proteomes" id="UP000009154">
    <property type="component" value="Chromosome"/>
</dbReference>
<dbReference type="InterPro" id="IPR001128">
    <property type="entry name" value="Cyt_P450"/>
</dbReference>
<keyword evidence="5 7" id="KW-0408">Iron</keyword>
<evidence type="ECO:0000256" key="2">
    <source>
        <dbReference type="ARBA" id="ARBA00022617"/>
    </source>
</evidence>
<gene>
    <name evidence="8" type="primary">cyp109</name>
    <name evidence="8" type="ordered locus">GPOL_c25160</name>
</gene>
<dbReference type="InterPro" id="IPR036396">
    <property type="entry name" value="Cyt_P450_sf"/>
</dbReference>
<dbReference type="Pfam" id="PF00067">
    <property type="entry name" value="p450"/>
    <property type="match status" value="1"/>
</dbReference>
<reference evidence="8 9" key="1">
    <citation type="journal article" date="2012" name="Appl. Environ. Microbiol.">
        <title>Involvement of two latex-clearing proteins during rubber degradation and insights into the subsequent degradation pathway revealed by the genome sequence of Gordonia polyisoprenivorans strain VH2.</title>
        <authorList>
            <person name="Hiessl S."/>
            <person name="Schuldes J."/>
            <person name="Thurmer A."/>
            <person name="Halbsguth T."/>
            <person name="Broker D."/>
            <person name="Angelov A."/>
            <person name="Liebl W."/>
            <person name="Daniel R."/>
            <person name="Steinbuchel A."/>
        </authorList>
    </citation>
    <scope>NUCLEOTIDE SEQUENCE [LARGE SCALE GENOMIC DNA]</scope>
    <source>
        <strain evidence="9">DSM 44266 / VH2</strain>
    </source>
</reference>
<dbReference type="SUPFAM" id="SSF48264">
    <property type="entry name" value="Cytochrome P450"/>
    <property type="match status" value="1"/>
</dbReference>
<dbReference type="GO" id="GO:0004497">
    <property type="term" value="F:monooxygenase activity"/>
    <property type="evidence" value="ECO:0007669"/>
    <property type="project" value="UniProtKB-KW"/>
</dbReference>
<organism evidence="8 9">
    <name type="scientific">Gordonia polyisoprenivorans (strain DSM 44266 / VH2)</name>
    <dbReference type="NCBI Taxonomy" id="1112204"/>
    <lineage>
        <taxon>Bacteria</taxon>
        <taxon>Bacillati</taxon>
        <taxon>Actinomycetota</taxon>
        <taxon>Actinomycetes</taxon>
        <taxon>Mycobacteriales</taxon>
        <taxon>Gordoniaceae</taxon>
        <taxon>Gordonia</taxon>
    </lineage>
</organism>
<keyword evidence="3 7" id="KW-0479">Metal-binding</keyword>
<evidence type="ECO:0000256" key="7">
    <source>
        <dbReference type="RuleBase" id="RU000461"/>
    </source>
</evidence>